<keyword evidence="1" id="KW-0472">Membrane</keyword>
<feature type="transmembrane region" description="Helical" evidence="1">
    <location>
        <begin position="12"/>
        <end position="32"/>
    </location>
</feature>
<keyword evidence="3" id="KW-1185">Reference proteome</keyword>
<keyword evidence="1" id="KW-1133">Transmembrane helix</keyword>
<protein>
    <recommendedName>
        <fullName evidence="4">DUF3592 domain-containing protein</fullName>
    </recommendedName>
</protein>
<dbReference type="Proteomes" id="UP000597138">
    <property type="component" value="Unassembled WGS sequence"/>
</dbReference>
<name>A0ABQ1RT08_9BURK</name>
<sequence length="134" mass="14784">MSFLRKRKYNGSALVLGLLGLMLTLALLWWRVSFFLSSTVVLGEVVHLNTPSGYHADVKFTTREDETIIIATGPGYPVDVGDRLEVRYVPSDPHAEATLNQFSSLWEPVLIPGAVTIAALLAAFFNLPLQQKGR</sequence>
<evidence type="ECO:0000313" key="3">
    <source>
        <dbReference type="Proteomes" id="UP000597138"/>
    </source>
</evidence>
<organism evidence="2 3">
    <name type="scientific">Caballeronia grimmiae</name>
    <dbReference type="NCBI Taxonomy" id="1071679"/>
    <lineage>
        <taxon>Bacteria</taxon>
        <taxon>Pseudomonadati</taxon>
        <taxon>Pseudomonadota</taxon>
        <taxon>Betaproteobacteria</taxon>
        <taxon>Burkholderiales</taxon>
        <taxon>Burkholderiaceae</taxon>
        <taxon>Caballeronia</taxon>
    </lineage>
</organism>
<dbReference type="EMBL" id="BMEG01000005">
    <property type="protein sequence ID" value="GGD78363.1"/>
    <property type="molecule type" value="Genomic_DNA"/>
</dbReference>
<evidence type="ECO:0008006" key="4">
    <source>
        <dbReference type="Google" id="ProtNLM"/>
    </source>
</evidence>
<reference evidence="3" key="1">
    <citation type="journal article" date="2019" name="Int. J. Syst. Evol. Microbiol.">
        <title>The Global Catalogue of Microorganisms (GCM) 10K type strain sequencing project: providing services to taxonomists for standard genome sequencing and annotation.</title>
        <authorList>
            <consortium name="The Broad Institute Genomics Platform"/>
            <consortium name="The Broad Institute Genome Sequencing Center for Infectious Disease"/>
            <person name="Wu L."/>
            <person name="Ma J."/>
        </authorList>
    </citation>
    <scope>NUCLEOTIDE SEQUENCE [LARGE SCALE GENOMIC DNA]</scope>
    <source>
        <strain evidence="3">CGMCC 1.11013</strain>
    </source>
</reference>
<keyword evidence="1" id="KW-0812">Transmembrane</keyword>
<gene>
    <name evidence="2" type="ORF">GCM10010985_36060</name>
</gene>
<accession>A0ABQ1RT08</accession>
<feature type="transmembrane region" description="Helical" evidence="1">
    <location>
        <begin position="109"/>
        <end position="129"/>
    </location>
</feature>
<comment type="caution">
    <text evidence="2">The sequence shown here is derived from an EMBL/GenBank/DDBJ whole genome shotgun (WGS) entry which is preliminary data.</text>
</comment>
<evidence type="ECO:0000256" key="1">
    <source>
        <dbReference type="SAM" id="Phobius"/>
    </source>
</evidence>
<proteinExistence type="predicted"/>
<evidence type="ECO:0000313" key="2">
    <source>
        <dbReference type="EMBL" id="GGD78363.1"/>
    </source>
</evidence>